<proteinExistence type="predicted"/>
<dbReference type="AlphaFoldDB" id="W4GZ90"/>
<dbReference type="OrthoDB" id="10266805at2759"/>
<dbReference type="Pfam" id="PF09423">
    <property type="entry name" value="PhoD"/>
    <property type="match status" value="1"/>
</dbReference>
<name>W4GZ90_APHAT</name>
<evidence type="ECO:0000313" key="3">
    <source>
        <dbReference type="EMBL" id="ETV84334.1"/>
    </source>
</evidence>
<dbReference type="PANTHER" id="PTHR33987:SF1">
    <property type="entry name" value="CALCINEURIN-LIKE METALLO-PHOSPHOESTERASE SUPERFAMILY PROTEIN"/>
    <property type="match status" value="1"/>
</dbReference>
<organism evidence="3">
    <name type="scientific">Aphanomyces astaci</name>
    <name type="common">Crayfish plague agent</name>
    <dbReference type="NCBI Taxonomy" id="112090"/>
    <lineage>
        <taxon>Eukaryota</taxon>
        <taxon>Sar</taxon>
        <taxon>Stramenopiles</taxon>
        <taxon>Oomycota</taxon>
        <taxon>Saprolegniomycetes</taxon>
        <taxon>Saprolegniales</taxon>
        <taxon>Verrucalvaceae</taxon>
        <taxon>Aphanomyces</taxon>
    </lineage>
</organism>
<protein>
    <recommendedName>
        <fullName evidence="2">PhoD-like phosphatase metallophosphatase domain-containing protein</fullName>
    </recommendedName>
</protein>
<dbReference type="STRING" id="112090.W4GZ90"/>
<dbReference type="InterPro" id="IPR018946">
    <property type="entry name" value="PhoD-like_MPP"/>
</dbReference>
<dbReference type="Gene3D" id="3.60.21.70">
    <property type="entry name" value="PhoD-like phosphatase"/>
    <property type="match status" value="1"/>
</dbReference>
<dbReference type="GeneID" id="20805569"/>
<sequence length="428" mass="48346">MSNRIVAAATFLAVGVHGYYPGNMTSTLNRFAFGSCNDQSKHQMLWPVITAKDPQLWLWLGDNIYGDIRIWDPNTPSKGVFRPAPPDVLAAKYQQQLDHPDYKLFRERFPIIGIWDDHDYGINDGDKTYRYRQESQQLFLDFLDEPQSSPRRLQEGIYTSYVVGSGAKRVKFILLDNRYHRDPYASADGDFLGHTQWKWLEHELATSNATFNVIASGIQVLPDDRWYQIGESWSKFPRARRRLLSLVQTSRASGVVLLSGDVHFAEINQVRCGDSFHVTEISSSGMTHAWKLMNRIVGPGFTLANMILPWHFRARPREYYASFNFGDVVLDWTASPPTATASVYGKDGLVKLRQVVPAERYTGDAPAACGPIHHVSPASFFLLQVAVSVVLVAFVASILVNAVVVVVVPLQLLWRLVGFVRAPKFKRD</sequence>
<reference evidence="3" key="1">
    <citation type="submission" date="2013-12" db="EMBL/GenBank/DDBJ databases">
        <title>The Genome Sequence of Aphanomyces astaci APO3.</title>
        <authorList>
            <consortium name="The Broad Institute Genomics Platform"/>
            <person name="Russ C."/>
            <person name="Tyler B."/>
            <person name="van West P."/>
            <person name="Dieguez-Uribeondo J."/>
            <person name="Young S.K."/>
            <person name="Zeng Q."/>
            <person name="Gargeya S."/>
            <person name="Fitzgerald M."/>
            <person name="Abouelleil A."/>
            <person name="Alvarado L."/>
            <person name="Chapman S.B."/>
            <person name="Gainer-Dewar J."/>
            <person name="Goldberg J."/>
            <person name="Griggs A."/>
            <person name="Gujja S."/>
            <person name="Hansen M."/>
            <person name="Howarth C."/>
            <person name="Imamovic A."/>
            <person name="Ireland A."/>
            <person name="Larimer J."/>
            <person name="McCowan C."/>
            <person name="Murphy C."/>
            <person name="Pearson M."/>
            <person name="Poon T.W."/>
            <person name="Priest M."/>
            <person name="Roberts A."/>
            <person name="Saif S."/>
            <person name="Shea T."/>
            <person name="Sykes S."/>
            <person name="Wortman J."/>
            <person name="Nusbaum C."/>
            <person name="Birren B."/>
        </authorList>
    </citation>
    <scope>NUCLEOTIDE SEQUENCE [LARGE SCALE GENOMIC DNA]</scope>
    <source>
        <strain evidence="3">APO3</strain>
    </source>
</reference>
<gene>
    <name evidence="3" type="ORF">H257_03573</name>
</gene>
<dbReference type="SUPFAM" id="SSF56300">
    <property type="entry name" value="Metallo-dependent phosphatases"/>
    <property type="match status" value="1"/>
</dbReference>
<dbReference type="RefSeq" id="XP_009826026.1">
    <property type="nucleotide sequence ID" value="XM_009827724.1"/>
</dbReference>
<evidence type="ECO:0000259" key="2">
    <source>
        <dbReference type="Pfam" id="PF09423"/>
    </source>
</evidence>
<accession>W4GZ90</accession>
<keyword evidence="1" id="KW-1133">Transmembrane helix</keyword>
<keyword evidence="1" id="KW-0812">Transmembrane</keyword>
<dbReference type="PANTHER" id="PTHR33987">
    <property type="entry name" value="CALCINEURIN-LIKE METALLO-PHOSPHOESTERASE SUPERFAMILY PROTEIN"/>
    <property type="match status" value="1"/>
</dbReference>
<keyword evidence="1" id="KW-0472">Membrane</keyword>
<dbReference type="InterPro" id="IPR038607">
    <property type="entry name" value="PhoD-like_sf"/>
</dbReference>
<dbReference type="VEuPathDB" id="FungiDB:H257_03573"/>
<feature type="domain" description="PhoD-like phosphatase metallophosphatase" evidence="2">
    <location>
        <begin position="31"/>
        <end position="283"/>
    </location>
</feature>
<dbReference type="InterPro" id="IPR029052">
    <property type="entry name" value="Metallo-depent_PP-like"/>
</dbReference>
<evidence type="ECO:0000256" key="1">
    <source>
        <dbReference type="SAM" id="Phobius"/>
    </source>
</evidence>
<dbReference type="EMBL" id="KI913119">
    <property type="protein sequence ID" value="ETV84334.1"/>
    <property type="molecule type" value="Genomic_DNA"/>
</dbReference>
<dbReference type="CDD" id="cd07389">
    <property type="entry name" value="MPP_PhoD"/>
    <property type="match status" value="1"/>
</dbReference>
<feature type="transmembrane region" description="Helical" evidence="1">
    <location>
        <begin position="381"/>
        <end position="414"/>
    </location>
</feature>